<proteinExistence type="predicted"/>
<reference evidence="1" key="1">
    <citation type="submission" date="2023-10" db="EMBL/GenBank/DDBJ databases">
        <title>Genome assembly of Pristionchus species.</title>
        <authorList>
            <person name="Yoshida K."/>
            <person name="Sommer R.J."/>
        </authorList>
    </citation>
    <scope>NUCLEOTIDE SEQUENCE</scope>
    <source>
        <strain evidence="1">RS0144</strain>
    </source>
</reference>
<keyword evidence="2" id="KW-1185">Reference proteome</keyword>
<name>A0AAV5T5F4_9BILA</name>
<comment type="caution">
    <text evidence="1">The sequence shown here is derived from an EMBL/GenBank/DDBJ whole genome shotgun (WGS) entry which is preliminary data.</text>
</comment>
<dbReference type="Proteomes" id="UP001432027">
    <property type="component" value="Unassembled WGS sequence"/>
</dbReference>
<evidence type="ECO:0000313" key="2">
    <source>
        <dbReference type="Proteomes" id="UP001432027"/>
    </source>
</evidence>
<sequence>KTGKVITHETMRTCSLAQINSPPNGQQRNIADIYNIHFSDDAKRTLLYTSFRDQSPFCRLKSLNEK</sequence>
<organism evidence="1 2">
    <name type="scientific">Pristionchus entomophagus</name>
    <dbReference type="NCBI Taxonomy" id="358040"/>
    <lineage>
        <taxon>Eukaryota</taxon>
        <taxon>Metazoa</taxon>
        <taxon>Ecdysozoa</taxon>
        <taxon>Nematoda</taxon>
        <taxon>Chromadorea</taxon>
        <taxon>Rhabditida</taxon>
        <taxon>Rhabditina</taxon>
        <taxon>Diplogasteromorpha</taxon>
        <taxon>Diplogasteroidea</taxon>
        <taxon>Neodiplogasteridae</taxon>
        <taxon>Pristionchus</taxon>
    </lineage>
</organism>
<gene>
    <name evidence="1" type="ORF">PENTCL1PPCAC_12673</name>
</gene>
<feature type="non-terminal residue" evidence="1">
    <location>
        <position position="1"/>
    </location>
</feature>
<protein>
    <submittedName>
        <fullName evidence="1">Uncharacterized protein</fullName>
    </submittedName>
</protein>
<accession>A0AAV5T5F4</accession>
<dbReference type="AlphaFoldDB" id="A0AAV5T5F4"/>
<evidence type="ECO:0000313" key="1">
    <source>
        <dbReference type="EMBL" id="GMS90498.1"/>
    </source>
</evidence>
<dbReference type="EMBL" id="BTSX01000003">
    <property type="protein sequence ID" value="GMS90498.1"/>
    <property type="molecule type" value="Genomic_DNA"/>
</dbReference>